<gene>
    <name evidence="2" type="ORF">WJX84_002941</name>
</gene>
<name>A0AAW1SWN5_9CHLO</name>
<protein>
    <submittedName>
        <fullName evidence="2">Uncharacterized protein</fullName>
    </submittedName>
</protein>
<feature type="region of interest" description="Disordered" evidence="1">
    <location>
        <begin position="375"/>
        <end position="447"/>
    </location>
</feature>
<evidence type="ECO:0000313" key="3">
    <source>
        <dbReference type="Proteomes" id="UP001485043"/>
    </source>
</evidence>
<feature type="compositionally biased region" description="Basic and acidic residues" evidence="1">
    <location>
        <begin position="130"/>
        <end position="139"/>
    </location>
</feature>
<feature type="compositionally biased region" description="Polar residues" evidence="1">
    <location>
        <begin position="435"/>
        <end position="445"/>
    </location>
</feature>
<feature type="compositionally biased region" description="Polar residues" evidence="1">
    <location>
        <begin position="70"/>
        <end position="82"/>
    </location>
</feature>
<evidence type="ECO:0000256" key="1">
    <source>
        <dbReference type="SAM" id="MobiDB-lite"/>
    </source>
</evidence>
<evidence type="ECO:0000313" key="2">
    <source>
        <dbReference type="EMBL" id="KAK9861405.1"/>
    </source>
</evidence>
<proteinExistence type="predicted"/>
<feature type="region of interest" description="Disordered" evidence="1">
    <location>
        <begin position="325"/>
        <end position="360"/>
    </location>
</feature>
<dbReference type="AlphaFoldDB" id="A0AAW1SWN5"/>
<reference evidence="2 3" key="1">
    <citation type="journal article" date="2024" name="Nat. Commun.">
        <title>Phylogenomics reveals the evolutionary origins of lichenization in chlorophyte algae.</title>
        <authorList>
            <person name="Puginier C."/>
            <person name="Libourel C."/>
            <person name="Otte J."/>
            <person name="Skaloud P."/>
            <person name="Haon M."/>
            <person name="Grisel S."/>
            <person name="Petersen M."/>
            <person name="Berrin J.G."/>
            <person name="Delaux P.M."/>
            <person name="Dal Grande F."/>
            <person name="Keller J."/>
        </authorList>
    </citation>
    <scope>NUCLEOTIDE SEQUENCE [LARGE SCALE GENOMIC DNA]</scope>
    <source>
        <strain evidence="2 3">SAG 2523</strain>
    </source>
</reference>
<dbReference type="Proteomes" id="UP001485043">
    <property type="component" value="Unassembled WGS sequence"/>
</dbReference>
<feature type="compositionally biased region" description="Basic residues" evidence="1">
    <location>
        <begin position="12"/>
        <end position="22"/>
    </location>
</feature>
<accession>A0AAW1SWN5</accession>
<feature type="region of interest" description="Disordered" evidence="1">
    <location>
        <begin position="1"/>
        <end position="284"/>
    </location>
</feature>
<feature type="compositionally biased region" description="Polar residues" evidence="1">
    <location>
        <begin position="186"/>
        <end position="195"/>
    </location>
</feature>
<feature type="region of interest" description="Disordered" evidence="1">
    <location>
        <begin position="538"/>
        <end position="591"/>
    </location>
</feature>
<feature type="compositionally biased region" description="Low complexity" evidence="1">
    <location>
        <begin position="140"/>
        <end position="154"/>
    </location>
</feature>
<sequence length="591" mass="62285">MKLSPAEVEQRHHLHESKHRVRLPLSPSSHQSLSDVNLLDEISSDNDSDQPHSHQSPDYLGHHNPASMRPHTSSSPAQSKTAGRSPAKGVTRSRGRSLQSSPKQTSAALRYGDTTQHRPSAQQMGQRADQGARRPDENRPPQQQVPQKKPGVGPRPRTSPAALPRPAKAPGKAGHFGSRAAVTSRVAANSSSTAQARPHASGSRDSKPRAMPLEGEGDSASAGRPHHSFEQPQEASPPVDGAHAEAVGGQQGPAPVSRAGATDDALDVSLHDGRPHCEQPSGAHMHGAYESAHEGLDDPSGQHGTNADLASQLNADLQAREILKSTPAASQSQSPFGTRGIPSMTDQQPPVEECQEAEAASLGASSLFGQASLETKQEAVRGGATADPAHGNGHRSVGRRMRAASLTTISPAASTSSARDEAHASLRGSAAKMSGGNNSDPNQGESAAELASLRLEVRELRESQQAQAARLSVYTDTTSTLITALQGQLTRLLTGHFPLHSRDALMEPTMRSSHGWPRDLTSLVQIEGLAGVPSLVGRQAGNEESRGPHQQVLIPAVPSAQEESAQKLQPRSSLQELDTSRHCSPGSRTAD</sequence>
<feature type="compositionally biased region" description="Low complexity" evidence="1">
    <location>
        <begin position="23"/>
        <end position="34"/>
    </location>
</feature>
<feature type="compositionally biased region" description="Low complexity" evidence="1">
    <location>
        <begin position="403"/>
        <end position="417"/>
    </location>
</feature>
<feature type="compositionally biased region" description="Polar residues" evidence="1">
    <location>
        <begin position="327"/>
        <end position="336"/>
    </location>
</feature>
<feature type="compositionally biased region" description="Basic residues" evidence="1">
    <location>
        <begin position="392"/>
        <end position="402"/>
    </location>
</feature>
<feature type="compositionally biased region" description="Polar residues" evidence="1">
    <location>
        <begin position="96"/>
        <end position="125"/>
    </location>
</feature>
<comment type="caution">
    <text evidence="2">The sequence shown here is derived from an EMBL/GenBank/DDBJ whole genome shotgun (WGS) entry which is preliminary data.</text>
</comment>
<keyword evidence="3" id="KW-1185">Reference proteome</keyword>
<feature type="compositionally biased region" description="Polar residues" evidence="1">
    <location>
        <begin position="561"/>
        <end position="577"/>
    </location>
</feature>
<dbReference type="EMBL" id="JALJOV010000765">
    <property type="protein sequence ID" value="KAK9861405.1"/>
    <property type="molecule type" value="Genomic_DNA"/>
</dbReference>
<organism evidence="2 3">
    <name type="scientific">Apatococcus fuscideae</name>
    <dbReference type="NCBI Taxonomy" id="2026836"/>
    <lineage>
        <taxon>Eukaryota</taxon>
        <taxon>Viridiplantae</taxon>
        <taxon>Chlorophyta</taxon>
        <taxon>core chlorophytes</taxon>
        <taxon>Trebouxiophyceae</taxon>
        <taxon>Chlorellales</taxon>
        <taxon>Chlorellaceae</taxon>
        <taxon>Apatococcus</taxon>
    </lineage>
</organism>